<dbReference type="RefSeq" id="WP_104517669.1">
    <property type="nucleotide sequence ID" value="NZ_NHRY01000055.1"/>
</dbReference>
<reference evidence="2 3" key="1">
    <citation type="journal article" date="2018" name="Arch. Microbiol.">
        <title>New insights into the metabolic potential of the phototrophic purple bacterium Rhodopila globiformis DSM 161(T) from its draft genome sequence and evidence for a vanadium-dependent nitrogenase.</title>
        <authorList>
            <person name="Imhoff J.F."/>
            <person name="Rahn T."/>
            <person name="Kunzel S."/>
            <person name="Neulinger S.C."/>
        </authorList>
    </citation>
    <scope>NUCLEOTIDE SEQUENCE [LARGE SCALE GENOMIC DNA]</scope>
    <source>
        <strain evidence="2 3">DSM 161</strain>
    </source>
</reference>
<proteinExistence type="predicted"/>
<gene>
    <name evidence="2" type="ORF">CCS01_04585</name>
</gene>
<keyword evidence="3" id="KW-1185">Reference proteome</keyword>
<keyword evidence="1" id="KW-0472">Membrane</keyword>
<accession>A0A2S6NLY9</accession>
<feature type="transmembrane region" description="Helical" evidence="1">
    <location>
        <begin position="21"/>
        <end position="38"/>
    </location>
</feature>
<comment type="caution">
    <text evidence="2">The sequence shown here is derived from an EMBL/GenBank/DDBJ whole genome shotgun (WGS) entry which is preliminary data.</text>
</comment>
<dbReference type="AlphaFoldDB" id="A0A2S6NLY9"/>
<dbReference type="OrthoDB" id="7988398at2"/>
<dbReference type="EMBL" id="NHRY01000055">
    <property type="protein sequence ID" value="PPQ36644.1"/>
    <property type="molecule type" value="Genomic_DNA"/>
</dbReference>
<evidence type="ECO:0000313" key="3">
    <source>
        <dbReference type="Proteomes" id="UP000239724"/>
    </source>
</evidence>
<sequence>MGEQSAAKIPLHERALDEFKELLVLTAYLYVCLGALMLQKTAVLQDAGISFDMWGIALVKSLLLAKFMLVGRALHIGQHRFRNEALIWPTLYQSVLTLLLLLVLDTAEELLVGLIHKRALVDSLAHVAGPTPLQVAASCLIMLLILIPYFAFQNLGEVLGGRTLVRLFLADRRTPVAPPGQI</sequence>
<feature type="transmembrane region" description="Helical" evidence="1">
    <location>
        <begin position="133"/>
        <end position="152"/>
    </location>
</feature>
<protein>
    <submittedName>
        <fullName evidence="2">Uncharacterized protein</fullName>
    </submittedName>
</protein>
<keyword evidence="1" id="KW-0812">Transmembrane</keyword>
<dbReference type="Proteomes" id="UP000239724">
    <property type="component" value="Unassembled WGS sequence"/>
</dbReference>
<feature type="transmembrane region" description="Helical" evidence="1">
    <location>
        <begin position="53"/>
        <end position="74"/>
    </location>
</feature>
<keyword evidence="1" id="KW-1133">Transmembrane helix</keyword>
<name>A0A2S6NLY9_RHOGL</name>
<organism evidence="2 3">
    <name type="scientific">Rhodopila globiformis</name>
    <name type="common">Rhodopseudomonas globiformis</name>
    <dbReference type="NCBI Taxonomy" id="1071"/>
    <lineage>
        <taxon>Bacteria</taxon>
        <taxon>Pseudomonadati</taxon>
        <taxon>Pseudomonadota</taxon>
        <taxon>Alphaproteobacteria</taxon>
        <taxon>Acetobacterales</taxon>
        <taxon>Acetobacteraceae</taxon>
        <taxon>Rhodopila</taxon>
    </lineage>
</organism>
<evidence type="ECO:0000256" key="1">
    <source>
        <dbReference type="SAM" id="Phobius"/>
    </source>
</evidence>
<feature type="transmembrane region" description="Helical" evidence="1">
    <location>
        <begin position="86"/>
        <end position="104"/>
    </location>
</feature>
<evidence type="ECO:0000313" key="2">
    <source>
        <dbReference type="EMBL" id="PPQ36644.1"/>
    </source>
</evidence>